<dbReference type="SUPFAM" id="SSF63829">
    <property type="entry name" value="Calcium-dependent phosphotriesterase"/>
    <property type="match status" value="1"/>
</dbReference>
<sequence>EYRYHFNGQGHDPFYPCDVCCDRIGHVLITDGSSDKVIVLDKDGQFLQYLLTGLSHPIYINIHNQQNIFIGQYGGTVNVVRYLKC</sequence>
<keyword evidence="2" id="KW-1185">Reference proteome</keyword>
<comment type="caution">
    <text evidence="1">The sequence shown here is derived from an EMBL/GenBank/DDBJ whole genome shotgun (WGS) entry which is preliminary data.</text>
</comment>
<dbReference type="AlphaFoldDB" id="A0AA88XFW2"/>
<dbReference type="Proteomes" id="UP001186944">
    <property type="component" value="Unassembled WGS sequence"/>
</dbReference>
<gene>
    <name evidence="1" type="ORF">FSP39_011685</name>
</gene>
<dbReference type="EMBL" id="VSWD01000013">
    <property type="protein sequence ID" value="KAK3084331.1"/>
    <property type="molecule type" value="Genomic_DNA"/>
</dbReference>
<dbReference type="InterPro" id="IPR011042">
    <property type="entry name" value="6-blade_b-propeller_TolB-like"/>
</dbReference>
<organism evidence="1 2">
    <name type="scientific">Pinctada imbricata</name>
    <name type="common">Atlantic pearl-oyster</name>
    <name type="synonym">Pinctada martensii</name>
    <dbReference type="NCBI Taxonomy" id="66713"/>
    <lineage>
        <taxon>Eukaryota</taxon>
        <taxon>Metazoa</taxon>
        <taxon>Spiralia</taxon>
        <taxon>Lophotrochozoa</taxon>
        <taxon>Mollusca</taxon>
        <taxon>Bivalvia</taxon>
        <taxon>Autobranchia</taxon>
        <taxon>Pteriomorphia</taxon>
        <taxon>Pterioida</taxon>
        <taxon>Pterioidea</taxon>
        <taxon>Pteriidae</taxon>
        <taxon>Pinctada</taxon>
    </lineage>
</organism>
<dbReference type="Gene3D" id="2.120.10.30">
    <property type="entry name" value="TolB, C-terminal domain"/>
    <property type="match status" value="1"/>
</dbReference>
<reference evidence="1" key="1">
    <citation type="submission" date="2019-08" db="EMBL/GenBank/DDBJ databases">
        <title>The improved chromosome-level genome for the pearl oyster Pinctada fucata martensii using PacBio sequencing and Hi-C.</title>
        <authorList>
            <person name="Zheng Z."/>
        </authorList>
    </citation>
    <scope>NUCLEOTIDE SEQUENCE</scope>
    <source>
        <strain evidence="1">ZZ-2019</strain>
        <tissue evidence="1">Adductor muscle</tissue>
    </source>
</reference>
<evidence type="ECO:0000313" key="2">
    <source>
        <dbReference type="Proteomes" id="UP001186944"/>
    </source>
</evidence>
<protein>
    <submittedName>
        <fullName evidence="1">Uncharacterized protein</fullName>
    </submittedName>
</protein>
<accession>A0AA88XFW2</accession>
<name>A0AA88XFW2_PINIB</name>
<feature type="non-terminal residue" evidence="1">
    <location>
        <position position="1"/>
    </location>
</feature>
<evidence type="ECO:0000313" key="1">
    <source>
        <dbReference type="EMBL" id="KAK3084331.1"/>
    </source>
</evidence>
<proteinExistence type="predicted"/>